<dbReference type="Proteomes" id="UP000594262">
    <property type="component" value="Unplaced"/>
</dbReference>
<feature type="compositionally biased region" description="Low complexity" evidence="1">
    <location>
        <begin position="485"/>
        <end position="499"/>
    </location>
</feature>
<dbReference type="EnsemblMetazoa" id="CLYHEMT008863.1">
    <property type="protein sequence ID" value="CLYHEMP008863.1"/>
    <property type="gene ID" value="CLYHEMG008863"/>
</dbReference>
<dbReference type="PANTHER" id="PTHR12243">
    <property type="entry name" value="MADF DOMAIN TRANSCRIPTION FACTOR"/>
    <property type="match status" value="1"/>
</dbReference>
<feature type="compositionally biased region" description="Basic and acidic residues" evidence="1">
    <location>
        <begin position="321"/>
        <end position="334"/>
    </location>
</feature>
<dbReference type="InterPro" id="IPR006578">
    <property type="entry name" value="MADF-dom"/>
</dbReference>
<keyword evidence="4" id="KW-1185">Reference proteome</keyword>
<feature type="region of interest" description="Disordered" evidence="1">
    <location>
        <begin position="475"/>
        <end position="508"/>
    </location>
</feature>
<feature type="domain" description="MADF" evidence="2">
    <location>
        <begin position="133"/>
        <end position="235"/>
    </location>
</feature>
<proteinExistence type="predicted"/>
<feature type="compositionally biased region" description="Basic and acidic residues" evidence="1">
    <location>
        <begin position="591"/>
        <end position="603"/>
    </location>
</feature>
<evidence type="ECO:0000313" key="4">
    <source>
        <dbReference type="Proteomes" id="UP000594262"/>
    </source>
</evidence>
<feature type="compositionally biased region" description="Basic and acidic residues" evidence="1">
    <location>
        <begin position="96"/>
        <end position="116"/>
    </location>
</feature>
<feature type="region of interest" description="Disordered" evidence="1">
    <location>
        <begin position="642"/>
        <end position="699"/>
    </location>
</feature>
<dbReference type="PANTHER" id="PTHR12243:SF67">
    <property type="entry name" value="COREPRESSOR OF PANGOLIN, ISOFORM A-RELATED"/>
    <property type="match status" value="1"/>
</dbReference>
<feature type="compositionally biased region" description="Polar residues" evidence="1">
    <location>
        <begin position="666"/>
        <end position="676"/>
    </location>
</feature>
<dbReference type="Pfam" id="PF10545">
    <property type="entry name" value="MADF_DNA_bdg"/>
    <property type="match status" value="2"/>
</dbReference>
<dbReference type="SMART" id="SM00595">
    <property type="entry name" value="MADF"/>
    <property type="match status" value="2"/>
</dbReference>
<evidence type="ECO:0000313" key="3">
    <source>
        <dbReference type="EnsemblMetazoa" id="CLYHEMP008863.1"/>
    </source>
</evidence>
<evidence type="ECO:0000259" key="2">
    <source>
        <dbReference type="PROSITE" id="PS51029"/>
    </source>
</evidence>
<feature type="region of interest" description="Disordered" evidence="1">
    <location>
        <begin position="348"/>
        <end position="370"/>
    </location>
</feature>
<feature type="region of interest" description="Disordered" evidence="1">
    <location>
        <begin position="95"/>
        <end position="116"/>
    </location>
</feature>
<dbReference type="PROSITE" id="PS51029">
    <property type="entry name" value="MADF"/>
    <property type="match status" value="2"/>
</dbReference>
<feature type="compositionally biased region" description="Basic residues" evidence="1">
    <location>
        <begin position="573"/>
        <end position="590"/>
    </location>
</feature>
<evidence type="ECO:0000256" key="1">
    <source>
        <dbReference type="SAM" id="MobiDB-lite"/>
    </source>
</evidence>
<reference evidence="3" key="1">
    <citation type="submission" date="2021-01" db="UniProtKB">
        <authorList>
            <consortium name="EnsemblMetazoa"/>
        </authorList>
    </citation>
    <scope>IDENTIFICATION</scope>
</reference>
<accession>A0A7M5V7K3</accession>
<feature type="region of interest" description="Disordered" evidence="1">
    <location>
        <begin position="543"/>
        <end position="611"/>
    </location>
</feature>
<feature type="region of interest" description="Disordered" evidence="1">
    <location>
        <begin position="290"/>
        <end position="334"/>
    </location>
</feature>
<feature type="domain" description="MADF" evidence="2">
    <location>
        <begin position="383"/>
        <end position="467"/>
    </location>
</feature>
<name>A0A7M5V7K3_9CNID</name>
<organism evidence="3 4">
    <name type="scientific">Clytia hemisphaerica</name>
    <dbReference type="NCBI Taxonomy" id="252671"/>
    <lineage>
        <taxon>Eukaryota</taxon>
        <taxon>Metazoa</taxon>
        <taxon>Cnidaria</taxon>
        <taxon>Hydrozoa</taxon>
        <taxon>Hydroidolina</taxon>
        <taxon>Leptothecata</taxon>
        <taxon>Obeliida</taxon>
        <taxon>Clytiidae</taxon>
        <taxon>Clytia</taxon>
    </lineage>
</organism>
<feature type="compositionally biased region" description="Polar residues" evidence="1">
    <location>
        <begin position="553"/>
        <end position="566"/>
    </location>
</feature>
<feature type="compositionally biased region" description="Polar residues" evidence="1">
    <location>
        <begin position="302"/>
        <end position="320"/>
    </location>
</feature>
<protein>
    <recommendedName>
        <fullName evidence="2">MADF domain-containing protein</fullName>
    </recommendedName>
</protein>
<feature type="compositionally biased region" description="Basic and acidic residues" evidence="1">
    <location>
        <begin position="290"/>
        <end position="301"/>
    </location>
</feature>
<dbReference type="AlphaFoldDB" id="A0A7M5V7K3"/>
<feature type="compositionally biased region" description="Basic and acidic residues" evidence="1">
    <location>
        <begin position="690"/>
        <end position="699"/>
    </location>
</feature>
<dbReference type="InterPro" id="IPR039353">
    <property type="entry name" value="TF_Adf1"/>
</dbReference>
<sequence>VDLLEQEWKSIENNFKECKINRKQSNLEEPPKCEFYKELEFLDGVVKNENDDVIKYPDIPDIRTIVNNCLPDSGLVYDLLRKVLNGNNSCICSNRNDVENDNKKTNDNKDSDSESSTKESVHLIDRRFFDYRLFIKHVRKHKCIWNRGDENYSNIRRRKTAWLEVLSLMNDDDMNKKWTIYLTKYRMHVDLLEKEWKSIENNFKECKMNRKQSHLKEPPKCEFYKELEFLDGVMKNENENVMTYPDVPDIRVICNIQIEYNVNFFVINHYFRMNNFRCSCSHWKNSLNRRNDNTGTSHKETLQSPFNKNIDNFNTYSNKGNSERKSKEEKVTRRKVFDSKTSSFGANNISILSEHPENESSQVSEGLAKETDKSTDMIELYRSFIKEVEKRPCIWNTQDCDYKNRKKTKEAWEEIKSIVKPPEDMTLKSKWKTIREDFKRCQKRRNEKKVSNCRYYEDLTFLTDVVTEMPPLTTKKESAYRKQSKTSTPLASTSTSASSDVIPPSPGIDFTRTASNGILAIDKSDDDSYEYISDDDIYESIYHQNGKNENKKTNNSMNEIETSSPWTKERMRQRGKQRMLKYGRTPKYKHRSETSSENSERVNVDISDDNNLSTEYPVLSKTINGAVFGAASNANSATTLTLNTRHSTSPRCHLPTLVDSSERINESPQKSNNNIDQRMESSHPKRKRKQNDEPHLIHRNSDIEFVEEGGSLAKALVKSLGSNEHKLLFFKQIDGKMETFSKKQKVVAEMLIQKALTKVEFMNDEQLNEILNS</sequence>
<dbReference type="OrthoDB" id="6022691at2759"/>